<evidence type="ECO:0000313" key="6">
    <source>
        <dbReference type="Proteomes" id="UP000002221"/>
    </source>
</evidence>
<dbReference type="STRING" id="518766.Rmar_2247"/>
<keyword evidence="6" id="KW-1185">Reference proteome</keyword>
<evidence type="ECO:0000259" key="4">
    <source>
        <dbReference type="PROSITE" id="PS50011"/>
    </source>
</evidence>
<accession>D0MDY2</accession>
<dbReference type="RefSeq" id="WP_012844736.1">
    <property type="nucleotide sequence ID" value="NC_013501.1"/>
</dbReference>
<dbReference type="eggNOG" id="COG0515">
    <property type="taxonomic scope" value="Bacteria"/>
</dbReference>
<feature type="region of interest" description="Disordered" evidence="2">
    <location>
        <begin position="299"/>
        <end position="318"/>
    </location>
</feature>
<evidence type="ECO:0000313" key="5">
    <source>
        <dbReference type="EMBL" id="ACY49126.1"/>
    </source>
</evidence>
<dbReference type="InterPro" id="IPR000719">
    <property type="entry name" value="Prot_kinase_dom"/>
</dbReference>
<evidence type="ECO:0000256" key="1">
    <source>
        <dbReference type="SAM" id="Coils"/>
    </source>
</evidence>
<keyword evidence="3" id="KW-0472">Membrane</keyword>
<dbReference type="InterPro" id="IPR011009">
    <property type="entry name" value="Kinase-like_dom_sf"/>
</dbReference>
<dbReference type="KEGG" id="rmr:Rmar_2247"/>
<feature type="coiled-coil region" evidence="1">
    <location>
        <begin position="519"/>
        <end position="546"/>
    </location>
</feature>
<evidence type="ECO:0000256" key="3">
    <source>
        <dbReference type="SAM" id="Phobius"/>
    </source>
</evidence>
<evidence type="ECO:0000256" key="2">
    <source>
        <dbReference type="SAM" id="MobiDB-lite"/>
    </source>
</evidence>
<feature type="transmembrane region" description="Helical" evidence="3">
    <location>
        <begin position="350"/>
        <end position="368"/>
    </location>
</feature>
<dbReference type="Proteomes" id="UP000002221">
    <property type="component" value="Chromosome"/>
</dbReference>
<dbReference type="PROSITE" id="PS50011">
    <property type="entry name" value="PROTEIN_KINASE_DOM"/>
    <property type="match status" value="1"/>
</dbReference>
<dbReference type="HOGENOM" id="CLU_448253_0_0_10"/>
<organism evidence="5 6">
    <name type="scientific">Rhodothermus marinus (strain ATCC 43812 / DSM 4252 / R-10)</name>
    <name type="common">Rhodothermus obamensis</name>
    <dbReference type="NCBI Taxonomy" id="518766"/>
    <lineage>
        <taxon>Bacteria</taxon>
        <taxon>Pseudomonadati</taxon>
        <taxon>Rhodothermota</taxon>
        <taxon>Rhodothermia</taxon>
        <taxon>Rhodothermales</taxon>
        <taxon>Rhodothermaceae</taxon>
        <taxon>Rhodothermus</taxon>
    </lineage>
</organism>
<dbReference type="SUPFAM" id="SSF56112">
    <property type="entry name" value="Protein kinase-like (PK-like)"/>
    <property type="match status" value="1"/>
</dbReference>
<dbReference type="GO" id="GO:0004672">
    <property type="term" value="F:protein kinase activity"/>
    <property type="evidence" value="ECO:0007669"/>
    <property type="project" value="InterPro"/>
</dbReference>
<name>D0MDY2_RHOM4</name>
<dbReference type="GO" id="GO:0005524">
    <property type="term" value="F:ATP binding"/>
    <property type="evidence" value="ECO:0007669"/>
    <property type="project" value="InterPro"/>
</dbReference>
<dbReference type="OrthoDB" id="2485468at2"/>
<dbReference type="AlphaFoldDB" id="D0MDY2"/>
<feature type="region of interest" description="Disordered" evidence="2">
    <location>
        <begin position="570"/>
        <end position="592"/>
    </location>
</feature>
<keyword evidence="3" id="KW-0812">Transmembrane</keyword>
<protein>
    <recommendedName>
        <fullName evidence="4">Protein kinase domain-containing protein</fullName>
    </recommendedName>
</protein>
<keyword evidence="1" id="KW-0175">Coiled coil</keyword>
<keyword evidence="3" id="KW-1133">Transmembrane helix</keyword>
<feature type="domain" description="Protein kinase" evidence="4">
    <location>
        <begin position="35"/>
        <end position="298"/>
    </location>
</feature>
<gene>
    <name evidence="5" type="ordered locus">Rmar_2247</name>
</gene>
<dbReference type="EMBL" id="CP001807">
    <property type="protein sequence ID" value="ACY49126.1"/>
    <property type="molecule type" value="Genomic_DNA"/>
</dbReference>
<reference evidence="5 6" key="1">
    <citation type="journal article" date="2009" name="Stand. Genomic Sci.">
        <title>Complete genome sequence of Rhodothermus marinus type strain (R-10).</title>
        <authorList>
            <person name="Nolan M."/>
            <person name="Tindall B.J."/>
            <person name="Pomrenke H."/>
            <person name="Lapidus A."/>
            <person name="Copeland A."/>
            <person name="Glavina Del Rio T."/>
            <person name="Lucas S."/>
            <person name="Chen F."/>
            <person name="Tice H."/>
            <person name="Cheng J.F."/>
            <person name="Saunders E."/>
            <person name="Han C."/>
            <person name="Bruce D."/>
            <person name="Goodwin L."/>
            <person name="Chain P."/>
            <person name="Pitluck S."/>
            <person name="Ovchinikova G."/>
            <person name="Pati A."/>
            <person name="Ivanova N."/>
            <person name="Mavromatis K."/>
            <person name="Chen A."/>
            <person name="Palaniappan K."/>
            <person name="Land M."/>
            <person name="Hauser L."/>
            <person name="Chang Y.J."/>
            <person name="Jeffries C.D."/>
            <person name="Brettin T."/>
            <person name="Goker M."/>
            <person name="Bristow J."/>
            <person name="Eisen J.A."/>
            <person name="Markowitz V."/>
            <person name="Hugenholtz P."/>
            <person name="Kyrpides N.C."/>
            <person name="Klenk H.P."/>
            <person name="Detter J.C."/>
        </authorList>
    </citation>
    <scope>NUCLEOTIDE SEQUENCE [LARGE SCALE GENOMIC DNA]</scope>
    <source>
        <strain evidence="6">ATCC 43812 / DSM 4252 / R-10</strain>
    </source>
</reference>
<sequence>MPAFPTPGQYREAVQFPETAFTDPELQQATPEVDALGLPRAISGAFATVFVLQGRARRWAVRCFHAPVPDLAERYRALARHLERHPSLPFVDFAFQEDGIRVDDRTWPLLKMDWAEGVPLNRFVAEHLDAPEVLARLIEAWVALVEQLEGAGIAHGDLQHGNVLVAQESDRLKLTLVDYDAVYVPALRGRKSPELGHRNYQHPDRSEADFGPWIDRFPALVIYTALQALQHRPELGRRYPLDEALLFRAGDFYAPDRSPLFQELAGLEPIRPLVTLLRQACHLEPEQVPSLAEVHEGAVKAEPVQTRRRRPRRQPEATRGRFERAWLPGVLGTGALGAGLTLAVGLTAGVAVWGLGGLAMLGAALAHYRRLPIVRRRRRLRRELAFFDRLLERLHRQLDRIDVERRTFLAQQQTLRARRLEELREEALYDRLKYHFIDEAAQFEGLSHKVVIRLKAAGIRNAYQATPERVARARQLSDETRARVNLWRAGLVARYRDELPDRLSPAEELRLERYVRQRLARFEEERQRLLERMQVQQKEREQVAQRLATLPPLTFAHYLAYLLRWRPLPSPESAPAPPVPPPPSVVHTAPPAVSVALDEDRPWWEQAG</sequence>
<feature type="compositionally biased region" description="Pro residues" evidence="2">
    <location>
        <begin position="570"/>
        <end position="584"/>
    </location>
</feature>
<proteinExistence type="predicted"/>
<dbReference type="eggNOG" id="COG1196">
    <property type="taxonomic scope" value="Bacteria"/>
</dbReference>
<dbReference type="Gene3D" id="1.10.510.10">
    <property type="entry name" value="Transferase(Phosphotransferase) domain 1"/>
    <property type="match status" value="1"/>
</dbReference>